<protein>
    <submittedName>
        <fullName evidence="1">26446_t:CDS:1</fullName>
    </submittedName>
</protein>
<proteinExistence type="predicted"/>
<evidence type="ECO:0000313" key="2">
    <source>
        <dbReference type="Proteomes" id="UP000789920"/>
    </source>
</evidence>
<name>A0ACA9QNG8_9GLOM</name>
<evidence type="ECO:0000313" key="1">
    <source>
        <dbReference type="EMBL" id="CAG8758228.1"/>
    </source>
</evidence>
<gene>
    <name evidence="1" type="ORF">RPERSI_LOCUS14935</name>
</gene>
<sequence>MKLLCTLPVTILTTTALCPVPTTYVSKVPESECDPESGHTAAYPSKLEENNSLENRFFQNKSSNRSNREILDRKDKTPASSNLLVKELSATVFKEFMEPHTDNNTTTKASRNKSLFEDTVENKLDNSQTVGKGYGQGPEFCKGLRSNTSQAKMDMPSTTGWCAKLDKQIVFENWPEGFWVLVFIDSHTALVTMKLGRKHWWQKETYRNLWQNLGGTYSGNFWPSIFIHKEVVGEDKAISKKH</sequence>
<feature type="non-terminal residue" evidence="1">
    <location>
        <position position="242"/>
    </location>
</feature>
<reference evidence="1" key="1">
    <citation type="submission" date="2021-06" db="EMBL/GenBank/DDBJ databases">
        <authorList>
            <person name="Kallberg Y."/>
            <person name="Tangrot J."/>
            <person name="Rosling A."/>
        </authorList>
    </citation>
    <scope>NUCLEOTIDE SEQUENCE</scope>
    <source>
        <strain evidence="1">MA461A</strain>
    </source>
</reference>
<comment type="caution">
    <text evidence="1">The sequence shown here is derived from an EMBL/GenBank/DDBJ whole genome shotgun (WGS) entry which is preliminary data.</text>
</comment>
<keyword evidence="2" id="KW-1185">Reference proteome</keyword>
<dbReference type="EMBL" id="CAJVQC010035129">
    <property type="protein sequence ID" value="CAG8758228.1"/>
    <property type="molecule type" value="Genomic_DNA"/>
</dbReference>
<dbReference type="Proteomes" id="UP000789920">
    <property type="component" value="Unassembled WGS sequence"/>
</dbReference>
<organism evidence="1 2">
    <name type="scientific">Racocetra persica</name>
    <dbReference type="NCBI Taxonomy" id="160502"/>
    <lineage>
        <taxon>Eukaryota</taxon>
        <taxon>Fungi</taxon>
        <taxon>Fungi incertae sedis</taxon>
        <taxon>Mucoromycota</taxon>
        <taxon>Glomeromycotina</taxon>
        <taxon>Glomeromycetes</taxon>
        <taxon>Diversisporales</taxon>
        <taxon>Gigasporaceae</taxon>
        <taxon>Racocetra</taxon>
    </lineage>
</organism>
<accession>A0ACA9QNG8</accession>